<dbReference type="GO" id="GO:0005829">
    <property type="term" value="C:cytosol"/>
    <property type="evidence" value="ECO:0007669"/>
    <property type="project" value="TreeGrafter"/>
</dbReference>
<dbReference type="Pfam" id="PF05383">
    <property type="entry name" value="La"/>
    <property type="match status" value="1"/>
</dbReference>
<dbReference type="SMART" id="SM00715">
    <property type="entry name" value="LA"/>
    <property type="match status" value="1"/>
</dbReference>
<dbReference type="GO" id="GO:0045727">
    <property type="term" value="P:positive regulation of translation"/>
    <property type="evidence" value="ECO:0007669"/>
    <property type="project" value="TreeGrafter"/>
</dbReference>
<dbReference type="Pfam" id="PF26088">
    <property type="entry name" value="RRM_LARP4"/>
    <property type="match status" value="1"/>
</dbReference>
<keyword evidence="5" id="KW-1185">Reference proteome</keyword>
<dbReference type="GO" id="GO:0010494">
    <property type="term" value="C:cytoplasmic stress granule"/>
    <property type="evidence" value="ECO:0007669"/>
    <property type="project" value="TreeGrafter"/>
</dbReference>
<name>A0A3B4BK93_9GOBI</name>
<dbReference type="Ensembl" id="ENSPMGT00000031075.1">
    <property type="protein sequence ID" value="ENSPMGP00000029191.1"/>
    <property type="gene ID" value="ENSPMGG00000023487.1"/>
</dbReference>
<protein>
    <recommendedName>
        <fullName evidence="3">HTH La-type RNA-binding domain-containing protein</fullName>
    </recommendedName>
</protein>
<dbReference type="AlphaFoldDB" id="A0A3B4BK93"/>
<dbReference type="PANTHER" id="PTHR22792">
    <property type="entry name" value="LUPUS LA PROTEIN-RELATED"/>
    <property type="match status" value="1"/>
</dbReference>
<sequence length="148" mass="16894">PEHREPGETEASYSCLTPSLAFSLPSPCPFPSREHLSNDLYLKSQMDSDQYLPISTLTSLDKVKSLSTDMELITDILKSSDWKSLRPQYCVYLEALFTSDKLPKFLSCEFVSNDNWFVTFESEADAEQIFLLPVSGSFYLTKMFCFLN</sequence>
<evidence type="ECO:0000256" key="2">
    <source>
        <dbReference type="ARBA" id="ARBA00022884"/>
    </source>
</evidence>
<evidence type="ECO:0000313" key="5">
    <source>
        <dbReference type="Proteomes" id="UP000261520"/>
    </source>
</evidence>
<dbReference type="SUPFAM" id="SSF46785">
    <property type="entry name" value="Winged helix' DNA-binding domain"/>
    <property type="match status" value="1"/>
</dbReference>
<dbReference type="PANTHER" id="PTHR22792:SF43">
    <property type="entry name" value="LA-RELATED PROTEIN 4B"/>
    <property type="match status" value="1"/>
</dbReference>
<keyword evidence="1" id="KW-0597">Phosphoprotein</keyword>
<dbReference type="InterPro" id="IPR058699">
    <property type="entry name" value="RRM_LARP4/4B"/>
</dbReference>
<dbReference type="InterPro" id="IPR036390">
    <property type="entry name" value="WH_DNA-bd_sf"/>
</dbReference>
<feature type="domain" description="HTH La-type RNA-binding" evidence="3">
    <location>
        <begin position="32"/>
        <end position="88"/>
    </location>
</feature>
<evidence type="ECO:0000313" key="4">
    <source>
        <dbReference type="Ensembl" id="ENSPMGP00000029191.1"/>
    </source>
</evidence>
<dbReference type="InterPro" id="IPR045180">
    <property type="entry name" value="La_dom_prot"/>
</dbReference>
<organism evidence="4 5">
    <name type="scientific">Periophthalmus magnuspinnatus</name>
    <dbReference type="NCBI Taxonomy" id="409849"/>
    <lineage>
        <taxon>Eukaryota</taxon>
        <taxon>Metazoa</taxon>
        <taxon>Chordata</taxon>
        <taxon>Craniata</taxon>
        <taxon>Vertebrata</taxon>
        <taxon>Euteleostomi</taxon>
        <taxon>Actinopterygii</taxon>
        <taxon>Neopterygii</taxon>
        <taxon>Teleostei</taxon>
        <taxon>Neoteleostei</taxon>
        <taxon>Acanthomorphata</taxon>
        <taxon>Gobiaria</taxon>
        <taxon>Gobiiformes</taxon>
        <taxon>Gobioidei</taxon>
        <taxon>Gobiidae</taxon>
        <taxon>Oxudercinae</taxon>
        <taxon>Periophthalmus</taxon>
    </lineage>
</organism>
<accession>A0A3B4BK93</accession>
<dbReference type="STRING" id="409849.ENSPMGP00000029191"/>
<dbReference type="GO" id="GO:0003730">
    <property type="term" value="F:mRNA 3'-UTR binding"/>
    <property type="evidence" value="ECO:0007669"/>
    <property type="project" value="TreeGrafter"/>
</dbReference>
<evidence type="ECO:0000259" key="3">
    <source>
        <dbReference type="SMART" id="SM00715"/>
    </source>
</evidence>
<reference evidence="4" key="1">
    <citation type="submission" date="2025-08" db="UniProtKB">
        <authorList>
            <consortium name="Ensembl"/>
        </authorList>
    </citation>
    <scope>IDENTIFICATION</scope>
</reference>
<proteinExistence type="predicted"/>
<reference evidence="4" key="2">
    <citation type="submission" date="2025-09" db="UniProtKB">
        <authorList>
            <consortium name="Ensembl"/>
        </authorList>
    </citation>
    <scope>IDENTIFICATION</scope>
</reference>
<dbReference type="InterPro" id="IPR006630">
    <property type="entry name" value="La_HTH"/>
</dbReference>
<dbReference type="Proteomes" id="UP000261520">
    <property type="component" value="Unplaced"/>
</dbReference>
<keyword evidence="2" id="KW-0694">RNA-binding</keyword>
<dbReference type="InterPro" id="IPR036388">
    <property type="entry name" value="WH-like_DNA-bd_sf"/>
</dbReference>
<evidence type="ECO:0000256" key="1">
    <source>
        <dbReference type="ARBA" id="ARBA00022553"/>
    </source>
</evidence>
<dbReference type="Gene3D" id="1.10.10.10">
    <property type="entry name" value="Winged helix-like DNA-binding domain superfamily/Winged helix DNA-binding domain"/>
    <property type="match status" value="1"/>
</dbReference>